<dbReference type="InterPro" id="IPR032710">
    <property type="entry name" value="NTF2-like_dom_sf"/>
</dbReference>
<dbReference type="SMR" id="D3F1P6"/>
<organism evidence="2 3">
    <name type="scientific">Conexibacter woesei (strain DSM 14684 / CCUG 47730 / CIP 108061 / JCM 11494 / NBRC 100937 / ID131577)</name>
    <dbReference type="NCBI Taxonomy" id="469383"/>
    <lineage>
        <taxon>Bacteria</taxon>
        <taxon>Bacillati</taxon>
        <taxon>Actinomycetota</taxon>
        <taxon>Thermoleophilia</taxon>
        <taxon>Solirubrobacterales</taxon>
        <taxon>Conexibacteraceae</taxon>
        <taxon>Conexibacter</taxon>
    </lineage>
</organism>
<evidence type="ECO:0000313" key="3">
    <source>
        <dbReference type="Proteomes" id="UP000008229"/>
    </source>
</evidence>
<dbReference type="PROSITE" id="PS51318">
    <property type="entry name" value="TAT"/>
    <property type="match status" value="1"/>
</dbReference>
<feature type="signal peptide" evidence="1">
    <location>
        <begin position="1"/>
        <end position="22"/>
    </location>
</feature>
<reference evidence="2 3" key="1">
    <citation type="journal article" date="2010" name="Stand. Genomic Sci.">
        <title>Complete genome sequence of Conexibacter woesei type strain (ID131577).</title>
        <authorList>
            <person name="Pukall R."/>
            <person name="Lapidus A."/>
            <person name="Glavina Del Rio T."/>
            <person name="Copeland A."/>
            <person name="Tice H."/>
            <person name="Cheng J.-F."/>
            <person name="Lucas S."/>
            <person name="Chen F."/>
            <person name="Nolan M."/>
            <person name="Bruce D."/>
            <person name="Goodwin L."/>
            <person name="Pitluck S."/>
            <person name="Mavromatis K."/>
            <person name="Ivanova N."/>
            <person name="Ovchinnikova G."/>
            <person name="Pati A."/>
            <person name="Chen A."/>
            <person name="Palaniappan K."/>
            <person name="Land M."/>
            <person name="Hauser L."/>
            <person name="Chang Y.-J."/>
            <person name="Jeffries C.D."/>
            <person name="Chain P."/>
            <person name="Meincke L."/>
            <person name="Sims D."/>
            <person name="Brettin T."/>
            <person name="Detter J.C."/>
            <person name="Rohde M."/>
            <person name="Goeker M."/>
            <person name="Bristow J."/>
            <person name="Eisen J.A."/>
            <person name="Markowitz V."/>
            <person name="Kyrpides N.C."/>
            <person name="Klenk H.-P."/>
            <person name="Hugenholtz P."/>
        </authorList>
    </citation>
    <scope>NUCLEOTIDE SEQUENCE [LARGE SCALE GENOMIC DNA]</scope>
    <source>
        <strain evidence="3">DSM 14684 / CIP 108061 / JCM 11494 / NBRC 100937 / ID131577</strain>
    </source>
</reference>
<proteinExistence type="predicted"/>
<sequence precursor="true">MTPQQRRRGALLAGAAALAAVAYPRAIAVALQHNLARLRAGDPGPLLRFYADDVRFSFPGDSSWSGELTSKAELRAWLERFVRIGLQLHADEIAISGGPWRTTFCIRCSDQLRDDDDTIVYENRAVIWGTMRWGRVRAYEVYEDTQRSAALDAWVAEHRPGI</sequence>
<feature type="chain" id="PRO_5038364812" description="SnoaL-like domain-containing protein" evidence="1">
    <location>
        <begin position="23"/>
        <end position="162"/>
    </location>
</feature>
<dbReference type="EMBL" id="CP001854">
    <property type="protein sequence ID" value="ADB54077.1"/>
    <property type="molecule type" value="Genomic_DNA"/>
</dbReference>
<dbReference type="Proteomes" id="UP000008229">
    <property type="component" value="Chromosome"/>
</dbReference>
<evidence type="ECO:0008006" key="4">
    <source>
        <dbReference type="Google" id="ProtNLM"/>
    </source>
</evidence>
<accession>D3F1P6</accession>
<keyword evidence="1" id="KW-0732">Signal</keyword>
<dbReference type="HOGENOM" id="CLU_1632559_0_0_11"/>
<keyword evidence="3" id="KW-1185">Reference proteome</keyword>
<gene>
    <name evidence="2" type="ordered locus">Cwoe_5673</name>
</gene>
<evidence type="ECO:0000313" key="2">
    <source>
        <dbReference type="EMBL" id="ADB54077.1"/>
    </source>
</evidence>
<dbReference type="InterPro" id="IPR006311">
    <property type="entry name" value="TAT_signal"/>
</dbReference>
<dbReference type="Gene3D" id="3.10.450.50">
    <property type="match status" value="1"/>
</dbReference>
<dbReference type="OrthoDB" id="2988503at2"/>
<dbReference type="AlphaFoldDB" id="D3F1P6"/>
<evidence type="ECO:0000256" key="1">
    <source>
        <dbReference type="SAM" id="SignalP"/>
    </source>
</evidence>
<dbReference type="RefSeq" id="WP_012937128.1">
    <property type="nucleotide sequence ID" value="NC_013739.1"/>
</dbReference>
<dbReference type="SUPFAM" id="SSF54427">
    <property type="entry name" value="NTF2-like"/>
    <property type="match status" value="1"/>
</dbReference>
<dbReference type="eggNOG" id="COG3631">
    <property type="taxonomic scope" value="Bacteria"/>
</dbReference>
<dbReference type="KEGG" id="cwo:Cwoe_5673"/>
<name>D3F1P6_CONWI</name>
<reference evidence="3" key="2">
    <citation type="submission" date="2010-01" db="EMBL/GenBank/DDBJ databases">
        <title>The complete genome of Conexibacter woesei DSM 14684.</title>
        <authorList>
            <consortium name="US DOE Joint Genome Institute (JGI-PGF)"/>
            <person name="Lucas S."/>
            <person name="Copeland A."/>
            <person name="Lapidus A."/>
            <person name="Glavina del Rio T."/>
            <person name="Dalin E."/>
            <person name="Tice H."/>
            <person name="Bruce D."/>
            <person name="Goodwin L."/>
            <person name="Pitluck S."/>
            <person name="Kyrpides N."/>
            <person name="Mavromatis K."/>
            <person name="Ivanova N."/>
            <person name="Mikhailova N."/>
            <person name="Chertkov O."/>
            <person name="Brettin T."/>
            <person name="Detter J.C."/>
            <person name="Han C."/>
            <person name="Larimer F."/>
            <person name="Land M."/>
            <person name="Hauser L."/>
            <person name="Markowitz V."/>
            <person name="Cheng J.-F."/>
            <person name="Hugenholtz P."/>
            <person name="Woyke T."/>
            <person name="Wu D."/>
            <person name="Pukall R."/>
            <person name="Steenblock K."/>
            <person name="Schneider S."/>
            <person name="Klenk H.-P."/>
            <person name="Eisen J.A."/>
        </authorList>
    </citation>
    <scope>NUCLEOTIDE SEQUENCE [LARGE SCALE GENOMIC DNA]</scope>
    <source>
        <strain evidence="3">DSM 14684 / CIP 108061 / JCM 11494 / NBRC 100937 / ID131577</strain>
    </source>
</reference>
<dbReference type="STRING" id="469383.Cwoe_5673"/>
<protein>
    <recommendedName>
        <fullName evidence="4">SnoaL-like domain-containing protein</fullName>
    </recommendedName>
</protein>